<dbReference type="EMBL" id="KN840550">
    <property type="protein sequence ID" value="KIP05210.1"/>
    <property type="molecule type" value="Genomic_DNA"/>
</dbReference>
<dbReference type="OrthoDB" id="3265210at2759"/>
<gene>
    <name evidence="1" type="ORF">PHLGIDRAFT_57800</name>
</gene>
<dbReference type="STRING" id="745531.A0A0C3S8C1"/>
<evidence type="ECO:0000313" key="2">
    <source>
        <dbReference type="Proteomes" id="UP000053257"/>
    </source>
</evidence>
<feature type="non-terminal residue" evidence="1">
    <location>
        <position position="77"/>
    </location>
</feature>
<name>A0A0C3S8C1_PHLG1</name>
<dbReference type="AlphaFoldDB" id="A0A0C3S8C1"/>
<proteinExistence type="predicted"/>
<organism evidence="1 2">
    <name type="scientific">Phlebiopsis gigantea (strain 11061_1 CR5-6)</name>
    <name type="common">White-rot fungus</name>
    <name type="synonym">Peniophora gigantea</name>
    <dbReference type="NCBI Taxonomy" id="745531"/>
    <lineage>
        <taxon>Eukaryota</taxon>
        <taxon>Fungi</taxon>
        <taxon>Dikarya</taxon>
        <taxon>Basidiomycota</taxon>
        <taxon>Agaricomycotina</taxon>
        <taxon>Agaricomycetes</taxon>
        <taxon>Polyporales</taxon>
        <taxon>Phanerochaetaceae</taxon>
        <taxon>Phlebiopsis</taxon>
    </lineage>
</organism>
<feature type="non-terminal residue" evidence="1">
    <location>
        <position position="1"/>
    </location>
</feature>
<protein>
    <submittedName>
        <fullName evidence="1">Uncharacterized protein</fullName>
    </submittedName>
</protein>
<dbReference type="HOGENOM" id="CLU_181687_0_0_1"/>
<keyword evidence="2" id="KW-1185">Reference proteome</keyword>
<reference evidence="1 2" key="1">
    <citation type="journal article" date="2014" name="PLoS Genet.">
        <title>Analysis of the Phlebiopsis gigantea genome, transcriptome and secretome provides insight into its pioneer colonization strategies of wood.</title>
        <authorList>
            <person name="Hori C."/>
            <person name="Ishida T."/>
            <person name="Igarashi K."/>
            <person name="Samejima M."/>
            <person name="Suzuki H."/>
            <person name="Master E."/>
            <person name="Ferreira P."/>
            <person name="Ruiz-Duenas F.J."/>
            <person name="Held B."/>
            <person name="Canessa P."/>
            <person name="Larrondo L.F."/>
            <person name="Schmoll M."/>
            <person name="Druzhinina I.S."/>
            <person name="Kubicek C.P."/>
            <person name="Gaskell J.A."/>
            <person name="Kersten P."/>
            <person name="St John F."/>
            <person name="Glasner J."/>
            <person name="Sabat G."/>
            <person name="Splinter BonDurant S."/>
            <person name="Syed K."/>
            <person name="Yadav J."/>
            <person name="Mgbeahuruike A.C."/>
            <person name="Kovalchuk A."/>
            <person name="Asiegbu F.O."/>
            <person name="Lackner G."/>
            <person name="Hoffmeister D."/>
            <person name="Rencoret J."/>
            <person name="Gutierrez A."/>
            <person name="Sun H."/>
            <person name="Lindquist E."/>
            <person name="Barry K."/>
            <person name="Riley R."/>
            <person name="Grigoriev I.V."/>
            <person name="Henrissat B."/>
            <person name="Kues U."/>
            <person name="Berka R.M."/>
            <person name="Martinez A.T."/>
            <person name="Covert S.F."/>
            <person name="Blanchette R.A."/>
            <person name="Cullen D."/>
        </authorList>
    </citation>
    <scope>NUCLEOTIDE SEQUENCE [LARGE SCALE GENOMIC DNA]</scope>
    <source>
        <strain evidence="1 2">11061_1 CR5-6</strain>
    </source>
</reference>
<dbReference type="Proteomes" id="UP000053257">
    <property type="component" value="Unassembled WGS sequence"/>
</dbReference>
<accession>A0A0C3S8C1</accession>
<sequence length="77" mass="8900">VSVEFEDIKFCDTQPLTFGSVPWPLLALPHKATLDDIDWSAVEAFFAAVKLQVTTSEYKALVEQAHRRFHPDRWRAR</sequence>
<evidence type="ECO:0000313" key="1">
    <source>
        <dbReference type="EMBL" id="KIP05210.1"/>
    </source>
</evidence>